<dbReference type="InterPro" id="IPR052926">
    <property type="entry name" value="Metallo-beta-lactamase_dom"/>
</dbReference>
<dbReference type="PROSITE" id="PS51318">
    <property type="entry name" value="TAT"/>
    <property type="match status" value="1"/>
</dbReference>
<dbReference type="Pfam" id="PF00753">
    <property type="entry name" value="Lactamase_B"/>
    <property type="match status" value="1"/>
</dbReference>
<dbReference type="PANTHER" id="PTHR13754">
    <property type="entry name" value="METALLO-BETA-LACTAMASE SUPERFAMILY PROTEIN"/>
    <property type="match status" value="1"/>
</dbReference>
<keyword evidence="4" id="KW-1185">Reference proteome</keyword>
<keyword evidence="1" id="KW-0732">Signal</keyword>
<dbReference type="CDD" id="cd07713">
    <property type="entry name" value="DHPS-like_MBL-fold"/>
    <property type="match status" value="1"/>
</dbReference>
<dbReference type="Proteomes" id="UP000681075">
    <property type="component" value="Unassembled WGS sequence"/>
</dbReference>
<evidence type="ECO:0000313" key="4">
    <source>
        <dbReference type="Proteomes" id="UP000681075"/>
    </source>
</evidence>
<evidence type="ECO:0000259" key="2">
    <source>
        <dbReference type="Pfam" id="PF00753"/>
    </source>
</evidence>
<dbReference type="InterPro" id="IPR001279">
    <property type="entry name" value="Metallo-B-lactamas"/>
</dbReference>
<dbReference type="InterPro" id="IPR006311">
    <property type="entry name" value="TAT_signal"/>
</dbReference>
<reference evidence="3" key="1">
    <citation type="submission" date="2021-02" db="EMBL/GenBank/DDBJ databases">
        <title>Genome sequence of Rhodospirillales sp. strain TMPK1 isolated from soil.</title>
        <authorList>
            <person name="Nakai R."/>
            <person name="Kusada H."/>
            <person name="Tamaki H."/>
        </authorList>
    </citation>
    <scope>NUCLEOTIDE SEQUENCE</scope>
    <source>
        <strain evidence="3">TMPK1</strain>
    </source>
</reference>
<dbReference type="PANTHER" id="PTHR13754:SF13">
    <property type="entry name" value="METALLO-BETA-LACTAMASE SUPERFAMILY PROTEIN (AFU_ORTHOLOGUE AFUA_3G07630)"/>
    <property type="match status" value="1"/>
</dbReference>
<dbReference type="GO" id="GO:0016740">
    <property type="term" value="F:transferase activity"/>
    <property type="evidence" value="ECO:0007669"/>
    <property type="project" value="TreeGrafter"/>
</dbReference>
<gene>
    <name evidence="3" type="ORF">TMPK1_31310</name>
</gene>
<protein>
    <submittedName>
        <fullName evidence="3">MBL fold metallo-hydrolase</fullName>
    </submittedName>
</protein>
<accession>A0A8S8XE33</accession>
<comment type="caution">
    <text evidence="3">The sequence shown here is derived from an EMBL/GenBank/DDBJ whole genome shotgun (WGS) entry which is preliminary data.</text>
</comment>
<organism evidence="3 4">
    <name type="scientific">Roseiterribacter gracilis</name>
    <dbReference type="NCBI Taxonomy" id="2812848"/>
    <lineage>
        <taxon>Bacteria</taxon>
        <taxon>Pseudomonadati</taxon>
        <taxon>Pseudomonadota</taxon>
        <taxon>Alphaproteobacteria</taxon>
        <taxon>Rhodospirillales</taxon>
        <taxon>Roseiterribacteraceae</taxon>
        <taxon>Roseiterribacter</taxon>
    </lineage>
</organism>
<dbReference type="AlphaFoldDB" id="A0A8S8XE33"/>
<dbReference type="EMBL" id="BOPV01000001">
    <property type="protein sequence ID" value="GIL40894.1"/>
    <property type="molecule type" value="Genomic_DNA"/>
</dbReference>
<dbReference type="Gene3D" id="3.60.15.10">
    <property type="entry name" value="Ribonuclease Z/Hydroxyacylglutathione hydrolase-like"/>
    <property type="match status" value="1"/>
</dbReference>
<dbReference type="SUPFAM" id="SSF56281">
    <property type="entry name" value="Metallo-hydrolase/oxidoreductase"/>
    <property type="match status" value="1"/>
</dbReference>
<feature type="domain" description="Metallo-beta-lactamase" evidence="2">
    <location>
        <begin position="105"/>
        <end position="156"/>
    </location>
</feature>
<feature type="chain" id="PRO_5035862235" evidence="1">
    <location>
        <begin position="29"/>
        <end position="369"/>
    </location>
</feature>
<evidence type="ECO:0000256" key="1">
    <source>
        <dbReference type="SAM" id="SignalP"/>
    </source>
</evidence>
<dbReference type="InterPro" id="IPR041712">
    <property type="entry name" value="DHPS-like_MBL-fold"/>
</dbReference>
<evidence type="ECO:0000313" key="3">
    <source>
        <dbReference type="EMBL" id="GIL40894.1"/>
    </source>
</evidence>
<sequence>MTMNASRRHFLGSAAAATALFSMRPAAAAPVLKVPEIDRLEIRIVIDSGHELYLDKTEHPLVKVERSGIGLVGNGRSLQAIDSQWGLSLHLKSTRDGVVRQQLLDFGSTPDVMLNNFKVLGLDAAQLDGLILSHGHGDHYGGLIGFLEAYRANLRPNIPLVVGGEDNFCFQLQKGPDGQPKQFTVLDRADLQRLSVNWSTAEKPRLIGDHAFSTGAVPRTTFEKVQANTLVEYGQHDGAGCDAGHFSAAELKGNLESNQHWHEHATCFHLRGRGLVMISSCGHGGMVNAVRQAQKVSGIQKVHALIGGFHLYPAQASYVTEVAQAVKALQPDLVLPMHCSGTNFVAAAHELMPDQLITSTTGNRLTLGV</sequence>
<dbReference type="InterPro" id="IPR036866">
    <property type="entry name" value="RibonucZ/Hydroxyglut_hydro"/>
</dbReference>
<name>A0A8S8XE33_9PROT</name>
<feature type="signal peptide" evidence="1">
    <location>
        <begin position="1"/>
        <end position="28"/>
    </location>
</feature>
<proteinExistence type="predicted"/>